<dbReference type="GeneID" id="20348673"/>
<evidence type="ECO:0000313" key="4">
    <source>
        <dbReference type="Proteomes" id="UP000006039"/>
    </source>
</evidence>
<evidence type="ECO:0000256" key="1">
    <source>
        <dbReference type="SAM" id="Phobius"/>
    </source>
</evidence>
<gene>
    <name evidence="3" type="primary">20348673</name>
    <name evidence="2" type="ORF">GGTG_08215</name>
</gene>
<dbReference type="VEuPathDB" id="FungiDB:GGTG_08215"/>
<keyword evidence="4" id="KW-1185">Reference proteome</keyword>
<keyword evidence="1" id="KW-1133">Transmembrane helix</keyword>
<organism evidence="2">
    <name type="scientific">Gaeumannomyces tritici (strain R3-111a-1)</name>
    <name type="common">Wheat and barley take-all root rot fungus</name>
    <name type="synonym">Gaeumannomyces graminis var. tritici</name>
    <dbReference type="NCBI Taxonomy" id="644352"/>
    <lineage>
        <taxon>Eukaryota</taxon>
        <taxon>Fungi</taxon>
        <taxon>Dikarya</taxon>
        <taxon>Ascomycota</taxon>
        <taxon>Pezizomycotina</taxon>
        <taxon>Sordariomycetes</taxon>
        <taxon>Sordariomycetidae</taxon>
        <taxon>Magnaporthales</taxon>
        <taxon>Magnaporthaceae</taxon>
        <taxon>Gaeumannomyces</taxon>
    </lineage>
</organism>
<reference evidence="4" key="1">
    <citation type="submission" date="2010-07" db="EMBL/GenBank/DDBJ databases">
        <title>The genome sequence of Gaeumannomyces graminis var. tritici strain R3-111a-1.</title>
        <authorList>
            <consortium name="The Broad Institute Genome Sequencing Platform"/>
            <person name="Ma L.-J."/>
            <person name="Dead R."/>
            <person name="Young S."/>
            <person name="Zeng Q."/>
            <person name="Koehrsen M."/>
            <person name="Alvarado L."/>
            <person name="Berlin A."/>
            <person name="Chapman S.B."/>
            <person name="Chen Z."/>
            <person name="Freedman E."/>
            <person name="Gellesch M."/>
            <person name="Goldberg J."/>
            <person name="Griggs A."/>
            <person name="Gujja S."/>
            <person name="Heilman E.R."/>
            <person name="Heiman D."/>
            <person name="Hepburn T."/>
            <person name="Howarth C."/>
            <person name="Jen D."/>
            <person name="Larson L."/>
            <person name="Mehta T."/>
            <person name="Neiman D."/>
            <person name="Pearson M."/>
            <person name="Roberts A."/>
            <person name="Saif S."/>
            <person name="Shea T."/>
            <person name="Shenoy N."/>
            <person name="Sisk P."/>
            <person name="Stolte C."/>
            <person name="Sykes S."/>
            <person name="Walk T."/>
            <person name="White J."/>
            <person name="Yandava C."/>
            <person name="Haas B."/>
            <person name="Nusbaum C."/>
            <person name="Birren B."/>
        </authorList>
    </citation>
    <scope>NUCLEOTIDE SEQUENCE [LARGE SCALE GENOMIC DNA]</scope>
    <source>
        <strain evidence="4">R3-111a-1</strain>
    </source>
</reference>
<reference evidence="2" key="2">
    <citation type="submission" date="2010-07" db="EMBL/GenBank/DDBJ databases">
        <authorList>
            <consortium name="The Broad Institute Genome Sequencing Platform"/>
            <consortium name="Broad Institute Genome Sequencing Center for Infectious Disease"/>
            <person name="Ma L.-J."/>
            <person name="Dead R."/>
            <person name="Young S."/>
            <person name="Zeng Q."/>
            <person name="Koehrsen M."/>
            <person name="Alvarado L."/>
            <person name="Berlin A."/>
            <person name="Chapman S.B."/>
            <person name="Chen Z."/>
            <person name="Freedman E."/>
            <person name="Gellesch M."/>
            <person name="Goldberg J."/>
            <person name="Griggs A."/>
            <person name="Gujja S."/>
            <person name="Heilman E.R."/>
            <person name="Heiman D."/>
            <person name="Hepburn T."/>
            <person name="Howarth C."/>
            <person name="Jen D."/>
            <person name="Larson L."/>
            <person name="Mehta T."/>
            <person name="Neiman D."/>
            <person name="Pearson M."/>
            <person name="Roberts A."/>
            <person name="Saif S."/>
            <person name="Shea T."/>
            <person name="Shenoy N."/>
            <person name="Sisk P."/>
            <person name="Stolte C."/>
            <person name="Sykes S."/>
            <person name="Walk T."/>
            <person name="White J."/>
            <person name="Yandava C."/>
            <person name="Haas B."/>
            <person name="Nusbaum C."/>
            <person name="Birren B."/>
        </authorList>
    </citation>
    <scope>NUCLEOTIDE SEQUENCE</scope>
    <source>
        <strain evidence="2">R3-111a-1</strain>
    </source>
</reference>
<dbReference type="EMBL" id="GL385398">
    <property type="protein sequence ID" value="EJT74374.1"/>
    <property type="molecule type" value="Genomic_DNA"/>
</dbReference>
<proteinExistence type="predicted"/>
<keyword evidence="1" id="KW-0472">Membrane</keyword>
<dbReference type="AlphaFoldDB" id="J3P3Y0"/>
<feature type="transmembrane region" description="Helical" evidence="1">
    <location>
        <begin position="73"/>
        <end position="93"/>
    </location>
</feature>
<keyword evidence="1" id="KW-0812">Transmembrane</keyword>
<reference evidence="3" key="4">
    <citation type="journal article" date="2015" name="G3 (Bethesda)">
        <title>Genome sequences of three phytopathogenic species of the Magnaporthaceae family of fungi.</title>
        <authorList>
            <person name="Okagaki L.H."/>
            <person name="Nunes C.C."/>
            <person name="Sailsbery J."/>
            <person name="Clay B."/>
            <person name="Brown D."/>
            <person name="John T."/>
            <person name="Oh Y."/>
            <person name="Young N."/>
            <person name="Fitzgerald M."/>
            <person name="Haas B.J."/>
            <person name="Zeng Q."/>
            <person name="Young S."/>
            <person name="Adiconis X."/>
            <person name="Fan L."/>
            <person name="Levin J.Z."/>
            <person name="Mitchell T.K."/>
            <person name="Okubara P.A."/>
            <person name="Farman M.L."/>
            <person name="Kohn L.M."/>
            <person name="Birren B."/>
            <person name="Ma L.-J."/>
            <person name="Dean R.A."/>
        </authorList>
    </citation>
    <scope>NUCLEOTIDE SEQUENCE</scope>
    <source>
        <strain evidence="3">R3-111a-1</strain>
    </source>
</reference>
<accession>J3P3Y0</accession>
<name>J3P3Y0_GAET3</name>
<sequence>MPCCCRFNPTLVCQGGRSSQGPALDSLRPRPREVWNRRPRAGTPTTKKVAVLQVPGVEIVNAMDFLVPNFFPYYYSFYYSFVISFLTRVLFVWQPF</sequence>
<dbReference type="RefSeq" id="XP_009224318.1">
    <property type="nucleotide sequence ID" value="XM_009226054.1"/>
</dbReference>
<evidence type="ECO:0000313" key="2">
    <source>
        <dbReference type="EMBL" id="EJT74374.1"/>
    </source>
</evidence>
<dbReference type="EnsemblFungi" id="EJT74374">
    <property type="protein sequence ID" value="EJT74374"/>
    <property type="gene ID" value="GGTG_08215"/>
</dbReference>
<dbReference type="HOGENOM" id="CLU_2359865_0_0_1"/>
<evidence type="ECO:0000313" key="3">
    <source>
        <dbReference type="EnsemblFungi" id="EJT74374"/>
    </source>
</evidence>
<reference evidence="3" key="5">
    <citation type="submission" date="2018-04" db="UniProtKB">
        <authorList>
            <consortium name="EnsemblFungi"/>
        </authorList>
    </citation>
    <scope>IDENTIFICATION</scope>
    <source>
        <strain evidence="3">R3-111a-1</strain>
    </source>
</reference>
<protein>
    <submittedName>
        <fullName evidence="2 3">Uncharacterized protein</fullName>
    </submittedName>
</protein>
<reference evidence="2" key="3">
    <citation type="submission" date="2010-09" db="EMBL/GenBank/DDBJ databases">
        <title>Annotation of Gaeumannomyces graminis var. tritici R3-111a-1.</title>
        <authorList>
            <consortium name="The Broad Institute Genome Sequencing Platform"/>
            <person name="Ma L.-J."/>
            <person name="Dead R."/>
            <person name="Young S.K."/>
            <person name="Zeng Q."/>
            <person name="Gargeya S."/>
            <person name="Fitzgerald M."/>
            <person name="Haas B."/>
            <person name="Abouelleil A."/>
            <person name="Alvarado L."/>
            <person name="Arachchi H.M."/>
            <person name="Berlin A."/>
            <person name="Brown A."/>
            <person name="Chapman S.B."/>
            <person name="Chen Z."/>
            <person name="Dunbar C."/>
            <person name="Freedman E."/>
            <person name="Gearin G."/>
            <person name="Gellesch M."/>
            <person name="Goldberg J."/>
            <person name="Griggs A."/>
            <person name="Gujja S."/>
            <person name="Heiman D."/>
            <person name="Howarth C."/>
            <person name="Larson L."/>
            <person name="Lui A."/>
            <person name="MacDonald P.J.P."/>
            <person name="Mehta T."/>
            <person name="Montmayeur A."/>
            <person name="Murphy C."/>
            <person name="Neiman D."/>
            <person name="Pearson M."/>
            <person name="Priest M."/>
            <person name="Roberts A."/>
            <person name="Saif S."/>
            <person name="Shea T."/>
            <person name="Shenoy N."/>
            <person name="Sisk P."/>
            <person name="Stolte C."/>
            <person name="Sykes S."/>
            <person name="Yandava C."/>
            <person name="Wortman J."/>
            <person name="Nusbaum C."/>
            <person name="Birren B."/>
        </authorList>
    </citation>
    <scope>NUCLEOTIDE SEQUENCE</scope>
    <source>
        <strain evidence="2">R3-111a-1</strain>
    </source>
</reference>
<dbReference type="Proteomes" id="UP000006039">
    <property type="component" value="Unassembled WGS sequence"/>
</dbReference>